<dbReference type="Proteomes" id="UP000027222">
    <property type="component" value="Unassembled WGS sequence"/>
</dbReference>
<keyword evidence="2" id="KW-0472">Membrane</keyword>
<gene>
    <name evidence="3" type="ORF">GALMADRAFT_142501</name>
</gene>
<evidence type="ECO:0000256" key="1">
    <source>
        <dbReference type="SAM" id="MobiDB-lite"/>
    </source>
</evidence>
<dbReference type="AlphaFoldDB" id="A0A067SR30"/>
<feature type="transmembrane region" description="Helical" evidence="2">
    <location>
        <begin position="138"/>
        <end position="159"/>
    </location>
</feature>
<sequence length="161" mass="17225">MPVKNRGDDHVQVSDGEGGRGNGALTAPTSKAVKGGCGGLAVTTSKLVKEKSSSMTMSAAVKVAVTYVCRNYVDGITMHAAAVDVVVKFSPSQLPVYPLLDDRLLIVTTYPKPRHLLREDYNPSSTSPLLLPMLSLDILCFHGHSVCLVWIIILAVAVFDM</sequence>
<keyword evidence="4" id="KW-1185">Reference proteome</keyword>
<evidence type="ECO:0000256" key="2">
    <source>
        <dbReference type="SAM" id="Phobius"/>
    </source>
</evidence>
<evidence type="ECO:0000313" key="4">
    <source>
        <dbReference type="Proteomes" id="UP000027222"/>
    </source>
</evidence>
<feature type="region of interest" description="Disordered" evidence="1">
    <location>
        <begin position="1"/>
        <end position="28"/>
    </location>
</feature>
<organism evidence="3 4">
    <name type="scientific">Galerina marginata (strain CBS 339.88)</name>
    <dbReference type="NCBI Taxonomy" id="685588"/>
    <lineage>
        <taxon>Eukaryota</taxon>
        <taxon>Fungi</taxon>
        <taxon>Dikarya</taxon>
        <taxon>Basidiomycota</taxon>
        <taxon>Agaricomycotina</taxon>
        <taxon>Agaricomycetes</taxon>
        <taxon>Agaricomycetidae</taxon>
        <taxon>Agaricales</taxon>
        <taxon>Agaricineae</taxon>
        <taxon>Strophariaceae</taxon>
        <taxon>Galerina</taxon>
    </lineage>
</organism>
<reference evidence="4" key="1">
    <citation type="journal article" date="2014" name="Proc. Natl. Acad. Sci. U.S.A.">
        <title>Extensive sampling of basidiomycete genomes demonstrates inadequacy of the white-rot/brown-rot paradigm for wood decay fungi.</title>
        <authorList>
            <person name="Riley R."/>
            <person name="Salamov A.A."/>
            <person name="Brown D.W."/>
            <person name="Nagy L.G."/>
            <person name="Floudas D."/>
            <person name="Held B.W."/>
            <person name="Levasseur A."/>
            <person name="Lombard V."/>
            <person name="Morin E."/>
            <person name="Otillar R."/>
            <person name="Lindquist E.A."/>
            <person name="Sun H."/>
            <person name="LaButti K.M."/>
            <person name="Schmutz J."/>
            <person name="Jabbour D."/>
            <person name="Luo H."/>
            <person name="Baker S.E."/>
            <person name="Pisabarro A.G."/>
            <person name="Walton J.D."/>
            <person name="Blanchette R.A."/>
            <person name="Henrissat B."/>
            <person name="Martin F."/>
            <person name="Cullen D."/>
            <person name="Hibbett D.S."/>
            <person name="Grigoriev I.V."/>
        </authorList>
    </citation>
    <scope>NUCLEOTIDE SEQUENCE [LARGE SCALE GENOMIC DNA]</scope>
    <source>
        <strain evidence="4">CBS 339.88</strain>
    </source>
</reference>
<feature type="compositionally biased region" description="Basic and acidic residues" evidence="1">
    <location>
        <begin position="1"/>
        <end position="12"/>
    </location>
</feature>
<protein>
    <submittedName>
        <fullName evidence="3">Uncharacterized protein</fullName>
    </submittedName>
</protein>
<name>A0A067SR30_GALM3</name>
<proteinExistence type="predicted"/>
<dbReference type="EMBL" id="KL142386">
    <property type="protein sequence ID" value="KDR73405.1"/>
    <property type="molecule type" value="Genomic_DNA"/>
</dbReference>
<keyword evidence="2" id="KW-1133">Transmembrane helix</keyword>
<evidence type="ECO:0000313" key="3">
    <source>
        <dbReference type="EMBL" id="KDR73405.1"/>
    </source>
</evidence>
<dbReference type="HOGENOM" id="CLU_1643808_0_0_1"/>
<keyword evidence="2" id="KW-0812">Transmembrane</keyword>
<accession>A0A067SR30</accession>